<feature type="region of interest" description="Disordered" evidence="1">
    <location>
        <begin position="82"/>
        <end position="152"/>
    </location>
</feature>
<evidence type="ECO:0000313" key="3">
    <source>
        <dbReference type="Proteomes" id="UP001266305"/>
    </source>
</evidence>
<reference evidence="2 3" key="1">
    <citation type="submission" date="2023-05" db="EMBL/GenBank/DDBJ databases">
        <title>B98-5 Cell Line De Novo Hybrid Assembly: An Optical Mapping Approach.</title>
        <authorList>
            <person name="Kananen K."/>
            <person name="Auerbach J.A."/>
            <person name="Kautto E."/>
            <person name="Blachly J.S."/>
        </authorList>
    </citation>
    <scope>NUCLEOTIDE SEQUENCE [LARGE SCALE GENOMIC DNA]</scope>
    <source>
        <strain evidence="2">B95-8</strain>
        <tissue evidence="2">Cell line</tissue>
    </source>
</reference>
<name>A0ABQ9W6P6_SAGOE</name>
<organism evidence="2 3">
    <name type="scientific">Saguinus oedipus</name>
    <name type="common">Cotton-top tamarin</name>
    <name type="synonym">Oedipomidas oedipus</name>
    <dbReference type="NCBI Taxonomy" id="9490"/>
    <lineage>
        <taxon>Eukaryota</taxon>
        <taxon>Metazoa</taxon>
        <taxon>Chordata</taxon>
        <taxon>Craniata</taxon>
        <taxon>Vertebrata</taxon>
        <taxon>Euteleostomi</taxon>
        <taxon>Mammalia</taxon>
        <taxon>Eutheria</taxon>
        <taxon>Euarchontoglires</taxon>
        <taxon>Primates</taxon>
        <taxon>Haplorrhini</taxon>
        <taxon>Platyrrhini</taxon>
        <taxon>Cebidae</taxon>
        <taxon>Callitrichinae</taxon>
        <taxon>Saguinus</taxon>
    </lineage>
</organism>
<evidence type="ECO:0000313" key="2">
    <source>
        <dbReference type="EMBL" id="KAK2117317.1"/>
    </source>
</evidence>
<proteinExistence type="predicted"/>
<protein>
    <submittedName>
        <fullName evidence="2">Uncharacterized protein</fullName>
    </submittedName>
</protein>
<keyword evidence="3" id="KW-1185">Reference proteome</keyword>
<evidence type="ECO:0000256" key="1">
    <source>
        <dbReference type="SAM" id="MobiDB-lite"/>
    </source>
</evidence>
<comment type="caution">
    <text evidence="2">The sequence shown here is derived from an EMBL/GenBank/DDBJ whole genome shotgun (WGS) entry which is preliminary data.</text>
</comment>
<gene>
    <name evidence="2" type="ORF">P7K49_004203</name>
</gene>
<accession>A0ABQ9W6P6</accession>
<sequence length="218" mass="22778">MPSKSCCTSQNWCFFLRSRPRSRLKSLRCSPGHPGDGLASATKKAEARSPGSSQFRPRGCIQPGLAWRAPVPGSEAHFTRGETEAQGVAGPHQPLAQAAGRTTRRPGAGTPRAAPNRPGPTYRRAGRSSPPRAATPALPPQSPSGPAARVTATAPGIPASATAPCWRSRCHLNQCLRGRPHSSAGPRTHVRAGPGRWDALSGGAWQSAGKRSLVVTAP</sequence>
<feature type="region of interest" description="Disordered" evidence="1">
    <location>
        <begin position="23"/>
        <end position="64"/>
    </location>
</feature>
<dbReference type="EMBL" id="JASSZA010000002">
    <property type="protein sequence ID" value="KAK2117317.1"/>
    <property type="molecule type" value="Genomic_DNA"/>
</dbReference>
<feature type="compositionally biased region" description="Low complexity" evidence="1">
    <location>
        <begin position="98"/>
        <end position="136"/>
    </location>
</feature>
<dbReference type="Proteomes" id="UP001266305">
    <property type="component" value="Unassembled WGS sequence"/>
</dbReference>